<organism evidence="3 4">
    <name type="scientific">Shimia abyssi</name>
    <dbReference type="NCBI Taxonomy" id="1662395"/>
    <lineage>
        <taxon>Bacteria</taxon>
        <taxon>Pseudomonadati</taxon>
        <taxon>Pseudomonadota</taxon>
        <taxon>Alphaproteobacteria</taxon>
        <taxon>Rhodobacterales</taxon>
        <taxon>Roseobacteraceae</taxon>
    </lineage>
</organism>
<dbReference type="AlphaFoldDB" id="A0A2P8FBR1"/>
<accession>A0A2P8FBR1</accession>
<dbReference type="Pfam" id="PF10609">
    <property type="entry name" value="ParA"/>
    <property type="match status" value="1"/>
</dbReference>
<comment type="caution">
    <text evidence="3">The sequence shown here is derived from an EMBL/GenBank/DDBJ whole genome shotgun (WGS) entry which is preliminary data.</text>
</comment>
<reference evidence="3 4" key="1">
    <citation type="submission" date="2018-03" db="EMBL/GenBank/DDBJ databases">
        <title>Genomic Encyclopedia of Archaeal and Bacterial Type Strains, Phase II (KMG-II): from individual species to whole genera.</title>
        <authorList>
            <person name="Goeker M."/>
        </authorList>
    </citation>
    <scope>NUCLEOTIDE SEQUENCE [LARGE SCALE GENOMIC DNA]</scope>
    <source>
        <strain evidence="3 4">DSM 100673</strain>
    </source>
</reference>
<sequence length="256" mass="28051">MIKDQPDDTDMDFEDNEARLPAVHDPEVYWDSLPLAEPDPEVLARNHVISAARKHPAHAAFDMLRTRLLQALAEQGWSKVAITAPTRGCGSSFVTANLAFSVARLEATRSVVLDMDLRKPSLHETLGLQAHHSMTDYLQGLLDPEEYLLRTHSNLAFGFNNAPKNGAAELFQDTMTSDVLDELHELLSPDLMLFDLPPALEFDDVLGFLPNVDGVLVVAGGGVSTAEDITKVEQMLSEVKPLLGVMLNKAEGKLSL</sequence>
<dbReference type="RefSeq" id="WP_106608794.1">
    <property type="nucleotide sequence ID" value="NZ_PYGJ01000007.1"/>
</dbReference>
<gene>
    <name evidence="3" type="ORF">CLV88_107124</name>
</gene>
<proteinExistence type="predicted"/>
<dbReference type="InterPro" id="IPR027417">
    <property type="entry name" value="P-loop_NTPase"/>
</dbReference>
<dbReference type="PANTHER" id="PTHR32309">
    <property type="entry name" value="TYROSINE-PROTEIN KINASE"/>
    <property type="match status" value="1"/>
</dbReference>
<evidence type="ECO:0000256" key="2">
    <source>
        <dbReference type="ARBA" id="ARBA00022840"/>
    </source>
</evidence>
<dbReference type="InterPro" id="IPR033756">
    <property type="entry name" value="YlxH/NBP35"/>
</dbReference>
<dbReference type="PANTHER" id="PTHR32309:SF31">
    <property type="entry name" value="CAPSULAR EXOPOLYSACCHARIDE FAMILY"/>
    <property type="match status" value="1"/>
</dbReference>
<dbReference type="OrthoDB" id="9775724at2"/>
<dbReference type="SUPFAM" id="SSF52540">
    <property type="entry name" value="P-loop containing nucleoside triphosphate hydrolases"/>
    <property type="match status" value="1"/>
</dbReference>
<dbReference type="InterPro" id="IPR050445">
    <property type="entry name" value="Bact_polysacc_biosynth/exp"/>
</dbReference>
<evidence type="ECO:0000256" key="1">
    <source>
        <dbReference type="ARBA" id="ARBA00022741"/>
    </source>
</evidence>
<protein>
    <submittedName>
        <fullName evidence="3">Mrp family chromosome partitioning ATPase</fullName>
    </submittedName>
</protein>
<dbReference type="EMBL" id="PYGJ01000007">
    <property type="protein sequence ID" value="PSL19181.1"/>
    <property type="molecule type" value="Genomic_DNA"/>
</dbReference>
<evidence type="ECO:0000313" key="4">
    <source>
        <dbReference type="Proteomes" id="UP000240418"/>
    </source>
</evidence>
<dbReference type="Gene3D" id="3.40.50.300">
    <property type="entry name" value="P-loop containing nucleotide triphosphate hydrolases"/>
    <property type="match status" value="1"/>
</dbReference>
<dbReference type="GO" id="GO:0005524">
    <property type="term" value="F:ATP binding"/>
    <property type="evidence" value="ECO:0007669"/>
    <property type="project" value="UniProtKB-KW"/>
</dbReference>
<name>A0A2P8FBR1_9RHOB</name>
<keyword evidence="1" id="KW-0547">Nucleotide-binding</keyword>
<keyword evidence="2" id="KW-0067">ATP-binding</keyword>
<evidence type="ECO:0000313" key="3">
    <source>
        <dbReference type="EMBL" id="PSL19181.1"/>
    </source>
</evidence>
<dbReference type="Proteomes" id="UP000240418">
    <property type="component" value="Unassembled WGS sequence"/>
</dbReference>
<keyword evidence="4" id="KW-1185">Reference proteome</keyword>